<dbReference type="GO" id="GO:0005375">
    <property type="term" value="F:copper ion transmembrane transporter activity"/>
    <property type="evidence" value="ECO:0007669"/>
    <property type="project" value="UniProtKB-UniRule"/>
</dbReference>
<dbReference type="InterPro" id="IPR036497">
    <property type="entry name" value="GLTP_sf"/>
</dbReference>
<evidence type="ECO:0000256" key="3">
    <source>
        <dbReference type="ARBA" id="ARBA00022989"/>
    </source>
</evidence>
<dbReference type="GO" id="GO:1902387">
    <property type="term" value="F:ceramide 1-phosphate binding"/>
    <property type="evidence" value="ECO:0007669"/>
    <property type="project" value="TreeGrafter"/>
</dbReference>
<comment type="caution">
    <text evidence="7">The sequence shown here is derived from an EMBL/GenBank/DDBJ whole genome shotgun (WGS) entry which is preliminary data.</text>
</comment>
<dbReference type="OrthoDB" id="73901at2759"/>
<feature type="domain" description="Glycolipid transfer protein" evidence="6">
    <location>
        <begin position="18"/>
        <end position="158"/>
    </location>
</feature>
<sequence length="344" mass="39543">MFFKEISKFPPVEDGKIEFIPFIEASKGIVKFVELLGTLFTPVRQDVQGNINKLSQIHSSDEKKFSTLNDIIEVEVQEENQLGIDALLWLKRALEFVHVFLSSVVEDSKQDSRSESLSSFFQKAYEETLKPFHGMIVQKLFGWMVLAGPSRKSLMILLSNGEDPAPEDEIIEEMDIQLIWRRNRIMGDFKNYFVFSNNVQHLLFKNVTVSSNEGMLGLCVGVAVFTFVFEAIKSLRHYLVILQMKRRAEQTELSEDKNKREKGALTSLNPSSKRTEKLKFHCLQTLLHMLQLTLGYMVMLIIMSYNAWLLISVVITTALCFYFHEYVLSRKSLILPLEIPGSNL</sequence>
<feature type="transmembrane region" description="Helical" evidence="5">
    <location>
        <begin position="308"/>
        <end position="328"/>
    </location>
</feature>
<evidence type="ECO:0000256" key="1">
    <source>
        <dbReference type="ARBA" id="ARBA00022448"/>
    </source>
</evidence>
<keyword evidence="5" id="KW-0187">Copper transport</keyword>
<protein>
    <recommendedName>
        <fullName evidence="5">Copper transport protein</fullName>
    </recommendedName>
</protein>
<evidence type="ECO:0000256" key="5">
    <source>
        <dbReference type="RuleBase" id="RU367022"/>
    </source>
</evidence>
<keyword evidence="2 5" id="KW-0812">Transmembrane</keyword>
<dbReference type="GO" id="GO:0005829">
    <property type="term" value="C:cytosol"/>
    <property type="evidence" value="ECO:0007669"/>
    <property type="project" value="TreeGrafter"/>
</dbReference>
<organism evidence="7 8">
    <name type="scientific">Trichonephila clavata</name>
    <name type="common">Joro spider</name>
    <name type="synonym">Nephila clavata</name>
    <dbReference type="NCBI Taxonomy" id="2740835"/>
    <lineage>
        <taxon>Eukaryota</taxon>
        <taxon>Metazoa</taxon>
        <taxon>Ecdysozoa</taxon>
        <taxon>Arthropoda</taxon>
        <taxon>Chelicerata</taxon>
        <taxon>Arachnida</taxon>
        <taxon>Araneae</taxon>
        <taxon>Araneomorphae</taxon>
        <taxon>Entelegynae</taxon>
        <taxon>Araneoidea</taxon>
        <taxon>Nephilidae</taxon>
        <taxon>Trichonephila</taxon>
    </lineage>
</organism>
<dbReference type="PANTHER" id="PTHR10219:SF25">
    <property type="entry name" value="PLECKSTRIN HOMOLOGY DOMAIN-CONTAINING FAMILY A MEMBER 8"/>
    <property type="match status" value="1"/>
</dbReference>
<dbReference type="Pfam" id="PF08718">
    <property type="entry name" value="GLTP"/>
    <property type="match status" value="1"/>
</dbReference>
<keyword evidence="5" id="KW-0406">Ion transport</keyword>
<evidence type="ECO:0000313" key="8">
    <source>
        <dbReference type="Proteomes" id="UP000887116"/>
    </source>
</evidence>
<dbReference type="InterPro" id="IPR007274">
    <property type="entry name" value="Cop_transporter"/>
</dbReference>
<evidence type="ECO:0000313" key="7">
    <source>
        <dbReference type="EMBL" id="GFQ67933.1"/>
    </source>
</evidence>
<keyword evidence="1 5" id="KW-0813">Transport</keyword>
<dbReference type="PANTHER" id="PTHR10219">
    <property type="entry name" value="GLYCOLIPID TRANSFER PROTEIN-RELATED"/>
    <property type="match status" value="1"/>
</dbReference>
<gene>
    <name evidence="7" type="primary">Gltp</name>
    <name evidence="7" type="ORF">TNCT_606161</name>
</gene>
<dbReference type="Proteomes" id="UP000887116">
    <property type="component" value="Unassembled WGS sequence"/>
</dbReference>
<reference evidence="7" key="1">
    <citation type="submission" date="2020-07" db="EMBL/GenBank/DDBJ databases">
        <title>Multicomponent nature underlies the extraordinary mechanical properties of spider dragline silk.</title>
        <authorList>
            <person name="Kono N."/>
            <person name="Nakamura H."/>
            <person name="Mori M."/>
            <person name="Yoshida Y."/>
            <person name="Ohtoshi R."/>
            <person name="Malay A.D."/>
            <person name="Moran D.A.P."/>
            <person name="Tomita M."/>
            <person name="Numata K."/>
            <person name="Arakawa K."/>
        </authorList>
    </citation>
    <scope>NUCLEOTIDE SEQUENCE</scope>
</reference>
<keyword evidence="4 5" id="KW-0472">Membrane</keyword>
<dbReference type="FunFam" id="1.10.3520.10:FF:000001">
    <property type="entry name" value="Pleckstrin domain-containing family A member 8"/>
    <property type="match status" value="1"/>
</dbReference>
<keyword evidence="3 5" id="KW-1133">Transmembrane helix</keyword>
<dbReference type="Pfam" id="PF04145">
    <property type="entry name" value="Ctr"/>
    <property type="match status" value="1"/>
</dbReference>
<keyword evidence="5" id="KW-0186">Copper</keyword>
<dbReference type="GO" id="GO:0016020">
    <property type="term" value="C:membrane"/>
    <property type="evidence" value="ECO:0007669"/>
    <property type="project" value="UniProtKB-SubCell"/>
</dbReference>
<comment type="similarity">
    <text evidence="5">Belongs to the copper transporter (Ctr) (TC 1.A.56) family. SLC31A subfamily.</text>
</comment>
<dbReference type="SUPFAM" id="SSF110004">
    <property type="entry name" value="Glycolipid transfer protein, GLTP"/>
    <property type="match status" value="1"/>
</dbReference>
<dbReference type="InterPro" id="IPR014830">
    <property type="entry name" value="Glycolipid_transfer_prot_dom"/>
</dbReference>
<evidence type="ECO:0000256" key="2">
    <source>
        <dbReference type="ARBA" id="ARBA00022692"/>
    </source>
</evidence>
<dbReference type="AlphaFoldDB" id="A0A8X6FV96"/>
<dbReference type="GO" id="GO:1902388">
    <property type="term" value="F:ceramide 1-phosphate transfer activity"/>
    <property type="evidence" value="ECO:0007669"/>
    <property type="project" value="TreeGrafter"/>
</dbReference>
<comment type="subcellular location">
    <subcellularLocation>
        <location evidence="5">Membrane</location>
        <topology evidence="5">Multi-pass membrane protein</topology>
    </subcellularLocation>
</comment>
<dbReference type="EMBL" id="BMAO01030413">
    <property type="protein sequence ID" value="GFQ67933.1"/>
    <property type="molecule type" value="Genomic_DNA"/>
</dbReference>
<name>A0A8X6FV96_TRICU</name>
<dbReference type="Gene3D" id="1.10.3520.10">
    <property type="entry name" value="Glycolipid transfer protein"/>
    <property type="match status" value="1"/>
</dbReference>
<accession>A0A8X6FV96</accession>
<keyword evidence="8" id="KW-1185">Reference proteome</keyword>
<proteinExistence type="inferred from homology"/>
<evidence type="ECO:0000256" key="4">
    <source>
        <dbReference type="ARBA" id="ARBA00023136"/>
    </source>
</evidence>
<evidence type="ECO:0000259" key="6">
    <source>
        <dbReference type="Pfam" id="PF08718"/>
    </source>
</evidence>